<feature type="domain" description="C2H2-type" evidence="2">
    <location>
        <begin position="73"/>
        <end position="100"/>
    </location>
</feature>
<name>A0A834I3M6_RHYFE</name>
<feature type="domain" description="C2H2-type" evidence="2">
    <location>
        <begin position="32"/>
        <end position="59"/>
    </location>
</feature>
<gene>
    <name evidence="3" type="ORF">GWI33_014878</name>
</gene>
<dbReference type="SMART" id="SM00355">
    <property type="entry name" value="ZnF_C2H2"/>
    <property type="match status" value="3"/>
</dbReference>
<keyword evidence="4" id="KW-1185">Reference proteome</keyword>
<keyword evidence="1" id="KW-0863">Zinc-finger</keyword>
<dbReference type="SUPFAM" id="SSF57667">
    <property type="entry name" value="beta-beta-alpha zinc fingers"/>
    <property type="match status" value="1"/>
</dbReference>
<dbReference type="AlphaFoldDB" id="A0A834I3M6"/>
<dbReference type="OrthoDB" id="10004641at2759"/>
<proteinExistence type="predicted"/>
<dbReference type="Gene3D" id="3.30.160.60">
    <property type="entry name" value="Classic Zinc Finger"/>
    <property type="match status" value="1"/>
</dbReference>
<evidence type="ECO:0000313" key="4">
    <source>
        <dbReference type="Proteomes" id="UP000625711"/>
    </source>
</evidence>
<evidence type="ECO:0000259" key="2">
    <source>
        <dbReference type="PROSITE" id="PS50157"/>
    </source>
</evidence>
<dbReference type="PROSITE" id="PS50157">
    <property type="entry name" value="ZINC_FINGER_C2H2_2"/>
    <property type="match status" value="2"/>
</dbReference>
<sequence length="131" mass="15531">MRQSSFIKKPTELAYSLDTLLIFHVLDSDLTFLCEKCNKGFKVLGSLKRHAKYYCGRKPPPVTGYIKLSQSEYECERCQRRYKTYNTLKRHLVYECGKPPTIQCPVVNCEYKAKIRDRMMQHCRMVHKLKM</sequence>
<dbReference type="EMBL" id="JAACXV010013785">
    <property type="protein sequence ID" value="KAF7272329.1"/>
    <property type="molecule type" value="Genomic_DNA"/>
</dbReference>
<organism evidence="3 4">
    <name type="scientific">Rhynchophorus ferrugineus</name>
    <name type="common">Red palm weevil</name>
    <name type="synonym">Curculio ferrugineus</name>
    <dbReference type="NCBI Taxonomy" id="354439"/>
    <lineage>
        <taxon>Eukaryota</taxon>
        <taxon>Metazoa</taxon>
        <taxon>Ecdysozoa</taxon>
        <taxon>Arthropoda</taxon>
        <taxon>Hexapoda</taxon>
        <taxon>Insecta</taxon>
        <taxon>Pterygota</taxon>
        <taxon>Neoptera</taxon>
        <taxon>Endopterygota</taxon>
        <taxon>Coleoptera</taxon>
        <taxon>Polyphaga</taxon>
        <taxon>Cucujiformia</taxon>
        <taxon>Curculionidae</taxon>
        <taxon>Dryophthorinae</taxon>
        <taxon>Rhynchophorus</taxon>
    </lineage>
</organism>
<dbReference type="GO" id="GO:0008270">
    <property type="term" value="F:zinc ion binding"/>
    <property type="evidence" value="ECO:0007669"/>
    <property type="project" value="UniProtKB-KW"/>
</dbReference>
<evidence type="ECO:0000313" key="3">
    <source>
        <dbReference type="EMBL" id="KAF7272329.1"/>
    </source>
</evidence>
<reference evidence="3" key="1">
    <citation type="submission" date="2020-08" db="EMBL/GenBank/DDBJ databases">
        <title>Genome sequencing and assembly of the red palm weevil Rhynchophorus ferrugineus.</title>
        <authorList>
            <person name="Dias G.B."/>
            <person name="Bergman C.M."/>
            <person name="Manee M."/>
        </authorList>
    </citation>
    <scope>NUCLEOTIDE SEQUENCE</scope>
    <source>
        <strain evidence="3">AA-2017</strain>
        <tissue evidence="3">Whole larva</tissue>
    </source>
</reference>
<dbReference type="InterPro" id="IPR013087">
    <property type="entry name" value="Znf_C2H2_type"/>
</dbReference>
<dbReference type="InterPro" id="IPR036236">
    <property type="entry name" value="Znf_C2H2_sf"/>
</dbReference>
<keyword evidence="1" id="KW-0862">Zinc</keyword>
<comment type="caution">
    <text evidence="3">The sequence shown here is derived from an EMBL/GenBank/DDBJ whole genome shotgun (WGS) entry which is preliminary data.</text>
</comment>
<dbReference type="Proteomes" id="UP000625711">
    <property type="component" value="Unassembled WGS sequence"/>
</dbReference>
<keyword evidence="1" id="KW-0479">Metal-binding</keyword>
<evidence type="ECO:0000256" key="1">
    <source>
        <dbReference type="PROSITE-ProRule" id="PRU00042"/>
    </source>
</evidence>
<accession>A0A834I3M6</accession>
<protein>
    <recommendedName>
        <fullName evidence="2">C2H2-type domain-containing protein</fullName>
    </recommendedName>
</protein>